<gene>
    <name evidence="1" type="ORF">K488DRAFT_53970</name>
</gene>
<reference evidence="1" key="2">
    <citation type="journal article" date="2022" name="New Phytol.">
        <title>Evolutionary transition to the ectomycorrhizal habit in the genomes of a hyperdiverse lineage of mushroom-forming fungi.</title>
        <authorList>
            <person name="Looney B."/>
            <person name="Miyauchi S."/>
            <person name="Morin E."/>
            <person name="Drula E."/>
            <person name="Courty P.E."/>
            <person name="Kohler A."/>
            <person name="Kuo A."/>
            <person name="LaButti K."/>
            <person name="Pangilinan J."/>
            <person name="Lipzen A."/>
            <person name="Riley R."/>
            <person name="Andreopoulos W."/>
            <person name="He G."/>
            <person name="Johnson J."/>
            <person name="Nolan M."/>
            <person name="Tritt A."/>
            <person name="Barry K.W."/>
            <person name="Grigoriev I.V."/>
            <person name="Nagy L.G."/>
            <person name="Hibbett D."/>
            <person name="Henrissat B."/>
            <person name="Matheny P.B."/>
            <person name="Labbe J."/>
            <person name="Martin F.M."/>
        </authorList>
    </citation>
    <scope>NUCLEOTIDE SEQUENCE</scope>
    <source>
        <strain evidence="1">EC-137</strain>
    </source>
</reference>
<comment type="caution">
    <text evidence="1">The sequence shown here is derived from an EMBL/GenBank/DDBJ whole genome shotgun (WGS) entry which is preliminary data.</text>
</comment>
<name>A0ACB8QFV1_9AGAM</name>
<protein>
    <submittedName>
        <fullName evidence="1">WD40-repeat-containing domain protein</fullName>
    </submittedName>
</protein>
<dbReference type="EMBL" id="MU273615">
    <property type="protein sequence ID" value="KAI0030578.1"/>
    <property type="molecule type" value="Genomic_DNA"/>
</dbReference>
<sequence length="439" mass="47507">MASQSTTVSQPSLPVIFTTKTPYPIPAQKFMVPASWRRYQLSQLINKALDLPQVVPFDFIVRGEILRGNLAEWARERGEETVELEYIESVMPPRKMAALPHEDWTSSISCQVPGRFLTSSYDGAVRIFDYSQKLLCTAPIHTACTTSVCAVPSTTERASDGLLLATSSHDLTARLTRVGFPDSPSEKEEITQLASLHLHTAPLSSIDVDPSGTKLLTASWDTLLGIFDTTIPSVDEVAPDPLPARQKKRRRVEMTEVPKKVPLAVLRSHTARVSQARWREGGKGAVSVGFDSAVRVWDVEREICAHTVSASEKPFLALALLSAGEVGGGGVLAASADRAVTLYDLRAESVRAASATFAHMGGVPSSLATGSKETQFVSGGYDGVVRLWDVRSAGKEMASFKVWEGKGEGKVLSVDWREDVVGIAGEGGVEVWRITEQGS</sequence>
<evidence type="ECO:0000313" key="1">
    <source>
        <dbReference type="EMBL" id="KAI0030578.1"/>
    </source>
</evidence>
<organism evidence="1 2">
    <name type="scientific">Vararia minispora EC-137</name>
    <dbReference type="NCBI Taxonomy" id="1314806"/>
    <lineage>
        <taxon>Eukaryota</taxon>
        <taxon>Fungi</taxon>
        <taxon>Dikarya</taxon>
        <taxon>Basidiomycota</taxon>
        <taxon>Agaricomycotina</taxon>
        <taxon>Agaricomycetes</taxon>
        <taxon>Russulales</taxon>
        <taxon>Lachnocladiaceae</taxon>
        <taxon>Vararia</taxon>
    </lineage>
</organism>
<reference evidence="1" key="1">
    <citation type="submission" date="2021-02" db="EMBL/GenBank/DDBJ databases">
        <authorList>
            <consortium name="DOE Joint Genome Institute"/>
            <person name="Ahrendt S."/>
            <person name="Looney B.P."/>
            <person name="Miyauchi S."/>
            <person name="Morin E."/>
            <person name="Drula E."/>
            <person name="Courty P.E."/>
            <person name="Chicoki N."/>
            <person name="Fauchery L."/>
            <person name="Kohler A."/>
            <person name="Kuo A."/>
            <person name="Labutti K."/>
            <person name="Pangilinan J."/>
            <person name="Lipzen A."/>
            <person name="Riley R."/>
            <person name="Andreopoulos W."/>
            <person name="He G."/>
            <person name="Johnson J."/>
            <person name="Barry K.W."/>
            <person name="Grigoriev I.V."/>
            <person name="Nagy L."/>
            <person name="Hibbett D."/>
            <person name="Henrissat B."/>
            <person name="Matheny P.B."/>
            <person name="Labbe J."/>
            <person name="Martin F."/>
        </authorList>
    </citation>
    <scope>NUCLEOTIDE SEQUENCE</scope>
    <source>
        <strain evidence="1">EC-137</strain>
    </source>
</reference>
<evidence type="ECO:0000313" key="2">
    <source>
        <dbReference type="Proteomes" id="UP000814128"/>
    </source>
</evidence>
<keyword evidence="2" id="KW-1185">Reference proteome</keyword>
<proteinExistence type="predicted"/>
<accession>A0ACB8QFV1</accession>
<dbReference type="Proteomes" id="UP000814128">
    <property type="component" value="Unassembled WGS sequence"/>
</dbReference>